<comment type="caution">
    <text evidence="3">The sequence shown here is derived from an EMBL/GenBank/DDBJ whole genome shotgun (WGS) entry which is preliminary data.</text>
</comment>
<organism evidence="3 4">
    <name type="scientific">Geodermatophilus normandii</name>
    <dbReference type="NCBI Taxonomy" id="1137989"/>
    <lineage>
        <taxon>Bacteria</taxon>
        <taxon>Bacillati</taxon>
        <taxon>Actinomycetota</taxon>
        <taxon>Actinomycetes</taxon>
        <taxon>Geodermatophilales</taxon>
        <taxon>Geodermatophilaceae</taxon>
        <taxon>Geodermatophilus</taxon>
    </lineage>
</organism>
<keyword evidence="4" id="KW-1185">Reference proteome</keyword>
<dbReference type="AlphaFoldDB" id="A0A317QM01"/>
<accession>A0A317QM01</accession>
<dbReference type="EMBL" id="QGTX01000001">
    <property type="protein sequence ID" value="PWW24648.1"/>
    <property type="molecule type" value="Genomic_DNA"/>
</dbReference>
<keyword evidence="2" id="KW-0472">Membrane</keyword>
<evidence type="ECO:0000256" key="1">
    <source>
        <dbReference type="SAM" id="MobiDB-lite"/>
    </source>
</evidence>
<sequence length="202" mass="20565">MASPQGPASGVRAAGAGRSALYAARHAVVPIPPGDDPPFPRAAAAPSPAVRRVAPPVPSPGRPLTAPFAAVFGLLVAAEDLYLGWLLWAGQPAGWGRHLAVSAVLALLAVAGAALVWLGRGRGWLVLTAAAALPLLLLLGVAALFGALGDDSAVGWALLLLVGPVGCLTLAVRRPIREWTRPGRATPRTPPSAGPRRDGRAR</sequence>
<evidence type="ECO:0000313" key="3">
    <source>
        <dbReference type="EMBL" id="PWW24648.1"/>
    </source>
</evidence>
<evidence type="ECO:0000256" key="2">
    <source>
        <dbReference type="SAM" id="Phobius"/>
    </source>
</evidence>
<dbReference type="Proteomes" id="UP000246661">
    <property type="component" value="Unassembled WGS sequence"/>
</dbReference>
<keyword evidence="2" id="KW-0812">Transmembrane</keyword>
<feature type="transmembrane region" description="Helical" evidence="2">
    <location>
        <begin position="100"/>
        <end position="118"/>
    </location>
</feature>
<gene>
    <name evidence="3" type="ORF">JD79_03837</name>
</gene>
<feature type="transmembrane region" description="Helical" evidence="2">
    <location>
        <begin position="125"/>
        <end position="147"/>
    </location>
</feature>
<feature type="transmembrane region" description="Helical" evidence="2">
    <location>
        <begin position="153"/>
        <end position="172"/>
    </location>
</feature>
<feature type="region of interest" description="Disordered" evidence="1">
    <location>
        <begin position="181"/>
        <end position="202"/>
    </location>
</feature>
<feature type="transmembrane region" description="Helical" evidence="2">
    <location>
        <begin position="68"/>
        <end position="88"/>
    </location>
</feature>
<proteinExistence type="predicted"/>
<name>A0A317QM01_9ACTN</name>
<keyword evidence="2" id="KW-1133">Transmembrane helix</keyword>
<protein>
    <submittedName>
        <fullName evidence="3">Uncharacterized protein</fullName>
    </submittedName>
</protein>
<evidence type="ECO:0000313" key="4">
    <source>
        <dbReference type="Proteomes" id="UP000246661"/>
    </source>
</evidence>
<reference evidence="4" key="1">
    <citation type="submission" date="2018-05" db="EMBL/GenBank/DDBJ databases">
        <authorList>
            <person name="Klenk H.-P."/>
            <person name="Huntemann M."/>
            <person name="Clum A."/>
            <person name="Pillay M."/>
            <person name="Palaniappan K."/>
            <person name="Varghese N."/>
            <person name="Mikhailova N."/>
            <person name="Stamatis D."/>
            <person name="Reddy T."/>
            <person name="Daum C."/>
            <person name="Shapiro N."/>
            <person name="Ivanova N."/>
            <person name="Kyrpides N."/>
            <person name="Woyke T."/>
        </authorList>
    </citation>
    <scope>NUCLEOTIDE SEQUENCE [LARGE SCALE GENOMIC DNA]</scope>
    <source>
        <strain evidence="4">DSM 45417</strain>
    </source>
</reference>